<keyword evidence="4" id="KW-1185">Reference proteome</keyword>
<gene>
    <name evidence="3" type="ORF">K491DRAFT_675631</name>
</gene>
<keyword evidence="2" id="KW-0732">Signal</keyword>
<feature type="compositionally biased region" description="Low complexity" evidence="1">
    <location>
        <begin position="62"/>
        <end position="82"/>
    </location>
</feature>
<feature type="region of interest" description="Disordered" evidence="1">
    <location>
        <begin position="62"/>
        <end position="87"/>
    </location>
</feature>
<organism evidence="3 4">
    <name type="scientific">Lophiostoma macrostomum CBS 122681</name>
    <dbReference type="NCBI Taxonomy" id="1314788"/>
    <lineage>
        <taxon>Eukaryota</taxon>
        <taxon>Fungi</taxon>
        <taxon>Dikarya</taxon>
        <taxon>Ascomycota</taxon>
        <taxon>Pezizomycotina</taxon>
        <taxon>Dothideomycetes</taxon>
        <taxon>Pleosporomycetidae</taxon>
        <taxon>Pleosporales</taxon>
        <taxon>Lophiostomataceae</taxon>
        <taxon>Lophiostoma</taxon>
    </lineage>
</organism>
<evidence type="ECO:0000313" key="4">
    <source>
        <dbReference type="Proteomes" id="UP000799324"/>
    </source>
</evidence>
<protein>
    <submittedName>
        <fullName evidence="3">Uncharacterized protein</fullName>
    </submittedName>
</protein>
<dbReference type="EMBL" id="MU004307">
    <property type="protein sequence ID" value="KAF2659407.1"/>
    <property type="molecule type" value="Genomic_DNA"/>
</dbReference>
<evidence type="ECO:0000313" key="3">
    <source>
        <dbReference type="EMBL" id="KAF2659407.1"/>
    </source>
</evidence>
<name>A0A6A6TJL8_9PLEO</name>
<reference evidence="3" key="1">
    <citation type="journal article" date="2020" name="Stud. Mycol.">
        <title>101 Dothideomycetes genomes: a test case for predicting lifestyles and emergence of pathogens.</title>
        <authorList>
            <person name="Haridas S."/>
            <person name="Albert R."/>
            <person name="Binder M."/>
            <person name="Bloem J."/>
            <person name="Labutti K."/>
            <person name="Salamov A."/>
            <person name="Andreopoulos B."/>
            <person name="Baker S."/>
            <person name="Barry K."/>
            <person name="Bills G."/>
            <person name="Bluhm B."/>
            <person name="Cannon C."/>
            <person name="Castanera R."/>
            <person name="Culley D."/>
            <person name="Daum C."/>
            <person name="Ezra D."/>
            <person name="Gonzalez J."/>
            <person name="Henrissat B."/>
            <person name="Kuo A."/>
            <person name="Liang C."/>
            <person name="Lipzen A."/>
            <person name="Lutzoni F."/>
            <person name="Magnuson J."/>
            <person name="Mondo S."/>
            <person name="Nolan M."/>
            <person name="Ohm R."/>
            <person name="Pangilinan J."/>
            <person name="Park H.-J."/>
            <person name="Ramirez L."/>
            <person name="Alfaro M."/>
            <person name="Sun H."/>
            <person name="Tritt A."/>
            <person name="Yoshinaga Y."/>
            <person name="Zwiers L.-H."/>
            <person name="Turgeon B."/>
            <person name="Goodwin S."/>
            <person name="Spatafora J."/>
            <person name="Crous P."/>
            <person name="Grigoriev I."/>
        </authorList>
    </citation>
    <scope>NUCLEOTIDE SEQUENCE</scope>
    <source>
        <strain evidence="3">CBS 122681</strain>
    </source>
</reference>
<proteinExistence type="predicted"/>
<dbReference type="Proteomes" id="UP000799324">
    <property type="component" value="Unassembled WGS sequence"/>
</dbReference>
<accession>A0A6A6TJL8</accession>
<feature type="signal peptide" evidence="2">
    <location>
        <begin position="1"/>
        <end position="17"/>
    </location>
</feature>
<sequence>MKFFAVAVAAFAATAAALQVRGDEACSIVTITETVTVGHTPSAPGSAAPTIPPYPTSSAPYPTVAPTGTAAPTVPAPSGTGAYTAPPPEFTGAASNVQVGLLAGAGALAAFFL</sequence>
<evidence type="ECO:0000256" key="2">
    <source>
        <dbReference type="SAM" id="SignalP"/>
    </source>
</evidence>
<evidence type="ECO:0000256" key="1">
    <source>
        <dbReference type="SAM" id="MobiDB-lite"/>
    </source>
</evidence>
<dbReference type="AlphaFoldDB" id="A0A6A6TJL8"/>
<feature type="chain" id="PRO_5025522253" evidence="2">
    <location>
        <begin position="18"/>
        <end position="113"/>
    </location>
</feature>